<dbReference type="Gene3D" id="3.40.50.2300">
    <property type="match status" value="1"/>
</dbReference>
<dbReference type="Pfam" id="PF04397">
    <property type="entry name" value="LytTR"/>
    <property type="match status" value="1"/>
</dbReference>
<evidence type="ECO:0000256" key="1">
    <source>
        <dbReference type="ARBA" id="ARBA00022490"/>
    </source>
</evidence>
<dbReference type="GO" id="GO:0000156">
    <property type="term" value="F:phosphorelay response regulator activity"/>
    <property type="evidence" value="ECO:0007669"/>
    <property type="project" value="InterPro"/>
</dbReference>
<protein>
    <submittedName>
        <fullName evidence="5">Two-component system response regulator</fullName>
    </submittedName>
</protein>
<dbReference type="SMART" id="SM00850">
    <property type="entry name" value="LytTR"/>
    <property type="match status" value="1"/>
</dbReference>
<dbReference type="EMBL" id="NETH01000011">
    <property type="protein sequence ID" value="RCW17382.1"/>
    <property type="molecule type" value="Genomic_DNA"/>
</dbReference>
<keyword evidence="3" id="KW-0010">Activator</keyword>
<evidence type="ECO:0000256" key="3">
    <source>
        <dbReference type="ARBA" id="ARBA00023159"/>
    </source>
</evidence>
<keyword evidence="2" id="KW-0902">Two-component regulatory system</keyword>
<dbReference type="Gene3D" id="2.40.50.1020">
    <property type="entry name" value="LytTr DNA-binding domain"/>
    <property type="match status" value="1"/>
</dbReference>
<accession>A0A368UFS6</accession>
<evidence type="ECO:0000256" key="2">
    <source>
        <dbReference type="ARBA" id="ARBA00023012"/>
    </source>
</evidence>
<reference evidence="5 6" key="1">
    <citation type="journal article" date="2018" name="Sci. Rep.">
        <title>Network-guided genomic and metagenomic analysis of the faecal microbiota of the critically endangered kakapo.</title>
        <authorList>
            <person name="Waite D.W."/>
            <person name="Dsouza M."/>
            <person name="Sekiguchi Y."/>
            <person name="Hugenholtz P."/>
            <person name="Taylor M.W."/>
        </authorList>
    </citation>
    <scope>NUCLEOTIDE SEQUENCE [LARGE SCALE GENOMIC DNA]</scope>
    <source>
        <strain evidence="5 6">BI02</strain>
    </source>
</reference>
<dbReference type="PROSITE" id="PS50930">
    <property type="entry name" value="HTH_LYTTR"/>
    <property type="match status" value="1"/>
</dbReference>
<gene>
    <name evidence="5" type="ORF">CAC02_03510</name>
</gene>
<keyword evidence="1" id="KW-0963">Cytoplasm</keyword>
<dbReference type="InterPro" id="IPR046947">
    <property type="entry name" value="LytR-like"/>
</dbReference>
<sequence length="255" mass="29769">MFRKQSYCLGEKKMIDIYVLEDDVNQQFRLEKMIDEVLVDNQWQHRCFELFGEPSRLIILIDEMVPQIFFWDLDINGDKTKGIEVAKAIRDVSKTATLVFVTTHSEFMLLTYRAQVSALDFIDKIDSDLAIKENLQACLKKVVEGQVPRLSLDTLIFENNKTKIRIPFEDILYFETAEAHRLMLVTRIGQRNFYGTIREVKKANHKLFQCHKSYLINPDNVVSLDKKEGLVYFVGGKSCYVSKKHMKELKTKLES</sequence>
<dbReference type="SUPFAM" id="SSF52172">
    <property type="entry name" value="CheY-like"/>
    <property type="match status" value="1"/>
</dbReference>
<name>A0A368UFS6_9STRE</name>
<evidence type="ECO:0000259" key="4">
    <source>
        <dbReference type="PROSITE" id="PS50930"/>
    </source>
</evidence>
<evidence type="ECO:0000313" key="5">
    <source>
        <dbReference type="EMBL" id="RCW17382.1"/>
    </source>
</evidence>
<dbReference type="PANTHER" id="PTHR37299">
    <property type="entry name" value="TRANSCRIPTIONAL REGULATOR-RELATED"/>
    <property type="match status" value="1"/>
</dbReference>
<comment type="caution">
    <text evidence="5">The sequence shown here is derived from an EMBL/GenBank/DDBJ whole genome shotgun (WGS) entry which is preliminary data.</text>
</comment>
<dbReference type="InterPro" id="IPR007492">
    <property type="entry name" value="LytTR_DNA-bd_dom"/>
</dbReference>
<dbReference type="PANTHER" id="PTHR37299:SF3">
    <property type="entry name" value="STAGE 0 SPORULATION PROTEIN A HOMOLOG"/>
    <property type="match status" value="1"/>
</dbReference>
<dbReference type="InterPro" id="IPR011006">
    <property type="entry name" value="CheY-like_superfamily"/>
</dbReference>
<dbReference type="AlphaFoldDB" id="A0A368UFS6"/>
<dbReference type="GO" id="GO:0003677">
    <property type="term" value="F:DNA binding"/>
    <property type="evidence" value="ECO:0007669"/>
    <property type="project" value="InterPro"/>
</dbReference>
<evidence type="ECO:0000313" key="6">
    <source>
        <dbReference type="Proteomes" id="UP000253215"/>
    </source>
</evidence>
<proteinExistence type="predicted"/>
<organism evidence="5 6">
    <name type="scientific">Streptococcus gallolyticus</name>
    <dbReference type="NCBI Taxonomy" id="315405"/>
    <lineage>
        <taxon>Bacteria</taxon>
        <taxon>Bacillati</taxon>
        <taxon>Bacillota</taxon>
        <taxon>Bacilli</taxon>
        <taxon>Lactobacillales</taxon>
        <taxon>Streptococcaceae</taxon>
        <taxon>Streptococcus</taxon>
    </lineage>
</organism>
<feature type="domain" description="HTH LytTR-type" evidence="4">
    <location>
        <begin position="155"/>
        <end position="255"/>
    </location>
</feature>
<dbReference type="Proteomes" id="UP000253215">
    <property type="component" value="Unassembled WGS sequence"/>
</dbReference>